<keyword evidence="3" id="KW-1185">Reference proteome</keyword>
<name>A0A9Q1EZ10_SYNKA</name>
<reference evidence="2" key="1">
    <citation type="journal article" date="2023" name="Science">
        <title>Genome structures resolve the early diversification of teleost fishes.</title>
        <authorList>
            <person name="Parey E."/>
            <person name="Louis A."/>
            <person name="Montfort J."/>
            <person name="Bouchez O."/>
            <person name="Roques C."/>
            <person name="Iampietro C."/>
            <person name="Lluch J."/>
            <person name="Castinel A."/>
            <person name="Donnadieu C."/>
            <person name="Desvignes T."/>
            <person name="Floi Bucao C."/>
            <person name="Jouanno E."/>
            <person name="Wen M."/>
            <person name="Mejri S."/>
            <person name="Dirks R."/>
            <person name="Jansen H."/>
            <person name="Henkel C."/>
            <person name="Chen W.J."/>
            <person name="Zahm M."/>
            <person name="Cabau C."/>
            <person name="Klopp C."/>
            <person name="Thompson A.W."/>
            <person name="Robinson-Rechavi M."/>
            <person name="Braasch I."/>
            <person name="Lecointre G."/>
            <person name="Bobe J."/>
            <person name="Postlethwait J.H."/>
            <person name="Berthelot C."/>
            <person name="Roest Crollius H."/>
            <person name="Guiguen Y."/>
        </authorList>
    </citation>
    <scope>NUCLEOTIDE SEQUENCE</scope>
    <source>
        <strain evidence="2">WJC10195</strain>
    </source>
</reference>
<sequence>MEQMQVMLKHLYDQYHYSPRAVRELHMIAEALEEKVLKPSNHHGARWLPYVHRAIKIVCDSYEVLLAHFEDMASMERNPKPSATVIGRAKQVTGYLKNYDDVLFLHFMADVLNHLATLSKTFQKDDLTVCQAVESQEACFWDIMSLKTEMGPQMAKVHHAVQESGEYKGVRFRNPTSTLEAERTAVIDSIITHLDERLKDLQQGGTVAKFRALDPSSWPVCDRTDPVARERFRQRGLDEMRVLATFYKELLAKAGILVDDFISEYNQYKMFAQGRAAVPMRELFMSILQSEERQERFKSLVPLMKVYLILPISTAVCERGFSTMQRVKTDWRTSLSMLQLQRLMFLSVEGPPLERFDAEAAVHRWWSTCQRKRRPGFNPWEFRRGLQQQQEEELEEL</sequence>
<dbReference type="PANTHER" id="PTHR46880">
    <property type="entry name" value="RAS-ASSOCIATING DOMAIN-CONTAINING PROTEIN"/>
    <property type="match status" value="1"/>
</dbReference>
<protein>
    <recommendedName>
        <fullName evidence="1">HAT C-terminal dimerisation domain-containing protein</fullName>
    </recommendedName>
</protein>
<evidence type="ECO:0000313" key="3">
    <source>
        <dbReference type="Proteomes" id="UP001152622"/>
    </source>
</evidence>
<dbReference type="GO" id="GO:0046983">
    <property type="term" value="F:protein dimerization activity"/>
    <property type="evidence" value="ECO:0007669"/>
    <property type="project" value="InterPro"/>
</dbReference>
<gene>
    <name evidence="2" type="ORF">SKAU_G00264930</name>
</gene>
<dbReference type="InterPro" id="IPR012337">
    <property type="entry name" value="RNaseH-like_sf"/>
</dbReference>
<dbReference type="AlphaFoldDB" id="A0A9Q1EZ10"/>
<proteinExistence type="predicted"/>
<comment type="caution">
    <text evidence="2">The sequence shown here is derived from an EMBL/GenBank/DDBJ whole genome shotgun (WGS) entry which is preliminary data.</text>
</comment>
<accession>A0A9Q1EZ10</accession>
<dbReference type="Pfam" id="PF05699">
    <property type="entry name" value="Dimer_Tnp_hAT"/>
    <property type="match status" value="1"/>
</dbReference>
<organism evidence="2 3">
    <name type="scientific">Synaphobranchus kaupii</name>
    <name type="common">Kaup's arrowtooth eel</name>
    <dbReference type="NCBI Taxonomy" id="118154"/>
    <lineage>
        <taxon>Eukaryota</taxon>
        <taxon>Metazoa</taxon>
        <taxon>Chordata</taxon>
        <taxon>Craniata</taxon>
        <taxon>Vertebrata</taxon>
        <taxon>Euteleostomi</taxon>
        <taxon>Actinopterygii</taxon>
        <taxon>Neopterygii</taxon>
        <taxon>Teleostei</taxon>
        <taxon>Anguilliformes</taxon>
        <taxon>Synaphobranchidae</taxon>
        <taxon>Synaphobranchus</taxon>
    </lineage>
</organism>
<dbReference type="EMBL" id="JAINUF010000010">
    <property type="protein sequence ID" value="KAJ8347904.1"/>
    <property type="molecule type" value="Genomic_DNA"/>
</dbReference>
<dbReference type="Proteomes" id="UP001152622">
    <property type="component" value="Chromosome 10"/>
</dbReference>
<dbReference type="SUPFAM" id="SSF53098">
    <property type="entry name" value="Ribonuclease H-like"/>
    <property type="match status" value="1"/>
</dbReference>
<dbReference type="PANTHER" id="PTHR46880:SF5">
    <property type="entry name" value="DUF4371 DOMAIN-CONTAINING PROTEIN"/>
    <property type="match status" value="1"/>
</dbReference>
<feature type="domain" description="HAT C-terminal dimerisation" evidence="1">
    <location>
        <begin position="292"/>
        <end position="346"/>
    </location>
</feature>
<dbReference type="OrthoDB" id="8551997at2759"/>
<dbReference type="InterPro" id="IPR008906">
    <property type="entry name" value="HATC_C_dom"/>
</dbReference>
<evidence type="ECO:0000313" key="2">
    <source>
        <dbReference type="EMBL" id="KAJ8347904.1"/>
    </source>
</evidence>
<evidence type="ECO:0000259" key="1">
    <source>
        <dbReference type="Pfam" id="PF05699"/>
    </source>
</evidence>